<protein>
    <recommendedName>
        <fullName evidence="2">Putative 4-hydroxy-4-methyl-2-oxoglutarate aldolase</fullName>
    </recommendedName>
    <alternativeName>
        <fullName evidence="3">Regulator of ribonuclease activity homolog</fullName>
    </alternativeName>
    <alternativeName>
        <fullName evidence="4">RraA-like protein</fullName>
    </alternativeName>
</protein>
<evidence type="ECO:0000256" key="3">
    <source>
        <dbReference type="ARBA" id="ARBA00029596"/>
    </source>
</evidence>
<accession>A0A6S7EDP2</accession>
<proteinExistence type="predicted"/>
<evidence type="ECO:0000256" key="5">
    <source>
        <dbReference type="PIRSR" id="PIRSR605493-1"/>
    </source>
</evidence>
<sequence>MTIDAQSRREIRARFLKVDTANVADVMDTMGLMDQSLSPEFRQFTGTDKLAGWAYTIRGQMVPGPLGGDEQKMQACQQVSEDEVTVWSGDGKGVCYFGELIALGMRERGAVGALIDGGIRDIHWLHKMNFPIFAKYRTPTQSIGRWRVTGFRETVYLAGATSTLVPVSPGDFILADADGAIVIPARHVNDVLAEAERLTAQELQLRAELNHGLTLSDALAKYGHV</sequence>
<dbReference type="PANTHER" id="PTHR33254">
    <property type="entry name" value="4-HYDROXY-4-METHYL-2-OXOGLUTARATE ALDOLASE 3-RELATED"/>
    <property type="match status" value="1"/>
</dbReference>
<dbReference type="GO" id="GO:0016829">
    <property type="term" value="F:lyase activity"/>
    <property type="evidence" value="ECO:0007669"/>
    <property type="project" value="UniProtKB-KW"/>
</dbReference>
<dbReference type="Pfam" id="PF03737">
    <property type="entry name" value="RraA-like"/>
    <property type="match status" value="1"/>
</dbReference>
<feature type="binding site" evidence="5">
    <location>
        <position position="121"/>
    </location>
    <ligand>
        <name>Mg(2+)</name>
        <dbReference type="ChEBI" id="CHEBI:18420"/>
    </ligand>
</feature>
<dbReference type="PANTHER" id="PTHR33254:SF4">
    <property type="entry name" value="4-HYDROXY-4-METHYL-2-OXOGLUTARATE ALDOLASE 3-RELATED"/>
    <property type="match status" value="1"/>
</dbReference>
<dbReference type="GeneID" id="94358350"/>
<dbReference type="RefSeq" id="WP_080977453.1">
    <property type="nucleotide sequence ID" value="NZ_CADIKW010000013.1"/>
</dbReference>
<dbReference type="GO" id="GO:0046872">
    <property type="term" value="F:metal ion binding"/>
    <property type="evidence" value="ECO:0007669"/>
    <property type="project" value="UniProtKB-KW"/>
</dbReference>
<evidence type="ECO:0000313" key="7">
    <source>
        <dbReference type="Proteomes" id="UP000494272"/>
    </source>
</evidence>
<dbReference type="EMBL" id="CADIKW010000013">
    <property type="protein sequence ID" value="CAB3907665.1"/>
    <property type="molecule type" value="Genomic_DNA"/>
</dbReference>
<comment type="cofactor">
    <cofactor evidence="5">
        <name>Mg(2+)</name>
        <dbReference type="ChEBI" id="CHEBI:18420"/>
    </cofactor>
</comment>
<dbReference type="SUPFAM" id="SSF89562">
    <property type="entry name" value="RraA-like"/>
    <property type="match status" value="1"/>
</dbReference>
<reference evidence="6 7" key="1">
    <citation type="submission" date="2020-04" db="EMBL/GenBank/DDBJ databases">
        <authorList>
            <person name="De Canck E."/>
        </authorList>
    </citation>
    <scope>NUCLEOTIDE SEQUENCE [LARGE SCALE GENOMIC DNA]</scope>
    <source>
        <strain evidence="6 7">LMG 26841</strain>
    </source>
</reference>
<feature type="binding site" evidence="5">
    <location>
        <begin position="98"/>
        <end position="101"/>
    </location>
    <ligand>
        <name>substrate</name>
    </ligand>
</feature>
<dbReference type="Proteomes" id="UP000494272">
    <property type="component" value="Unassembled WGS sequence"/>
</dbReference>
<organism evidence="6 7">
    <name type="scientific">Achromobacter dolens</name>
    <dbReference type="NCBI Taxonomy" id="1287738"/>
    <lineage>
        <taxon>Bacteria</taxon>
        <taxon>Pseudomonadati</taxon>
        <taxon>Pseudomonadota</taxon>
        <taxon>Betaproteobacteria</taxon>
        <taxon>Burkholderiales</taxon>
        <taxon>Alcaligenaceae</taxon>
        <taxon>Achromobacter</taxon>
    </lineage>
</organism>
<comment type="cofactor">
    <cofactor evidence="1">
        <name>a divalent metal cation</name>
        <dbReference type="ChEBI" id="CHEBI:60240"/>
    </cofactor>
</comment>
<dbReference type="AlphaFoldDB" id="A0A6S7EDP2"/>
<evidence type="ECO:0000256" key="2">
    <source>
        <dbReference type="ARBA" id="ARBA00016549"/>
    </source>
</evidence>
<gene>
    <name evidence="6" type="primary">proA_2</name>
    <name evidence="6" type="ORF">LMG26841_04811</name>
</gene>
<keyword evidence="7" id="KW-1185">Reference proteome</keyword>
<feature type="binding site" evidence="5">
    <location>
        <position position="120"/>
    </location>
    <ligand>
        <name>substrate</name>
    </ligand>
</feature>
<keyword evidence="6" id="KW-0456">Lyase</keyword>
<evidence type="ECO:0000313" key="6">
    <source>
        <dbReference type="EMBL" id="CAB3907665.1"/>
    </source>
</evidence>
<evidence type="ECO:0000256" key="1">
    <source>
        <dbReference type="ARBA" id="ARBA00001968"/>
    </source>
</evidence>
<dbReference type="InterPro" id="IPR005493">
    <property type="entry name" value="RraA/RraA-like"/>
</dbReference>
<keyword evidence="5" id="KW-0479">Metal-binding</keyword>
<dbReference type="Gene3D" id="3.50.30.40">
    <property type="entry name" value="Ribonuclease E inhibitor RraA/RraA-like"/>
    <property type="match status" value="1"/>
</dbReference>
<dbReference type="InterPro" id="IPR036704">
    <property type="entry name" value="RraA/RraA-like_sf"/>
</dbReference>
<dbReference type="CDD" id="cd16841">
    <property type="entry name" value="RraA_family"/>
    <property type="match status" value="1"/>
</dbReference>
<evidence type="ECO:0000256" key="4">
    <source>
        <dbReference type="ARBA" id="ARBA00030169"/>
    </source>
</evidence>
<keyword evidence="5" id="KW-0460">Magnesium</keyword>
<name>A0A6S7EDP2_9BURK</name>